<evidence type="ECO:0000313" key="3">
    <source>
        <dbReference type="EMBL" id="GGK79278.1"/>
    </source>
</evidence>
<reference evidence="3" key="2">
    <citation type="submission" date="2022-09" db="EMBL/GenBank/DDBJ databases">
        <authorList>
            <person name="Sun Q."/>
            <person name="Ohkuma M."/>
        </authorList>
    </citation>
    <scope>NUCLEOTIDE SEQUENCE</scope>
    <source>
        <strain evidence="3">JCM 3093</strain>
    </source>
</reference>
<feature type="transmembrane region" description="Helical" evidence="2">
    <location>
        <begin position="178"/>
        <end position="198"/>
    </location>
</feature>
<evidence type="ECO:0000256" key="2">
    <source>
        <dbReference type="SAM" id="Phobius"/>
    </source>
</evidence>
<keyword evidence="2" id="KW-0812">Transmembrane</keyword>
<name>A0AA37BJC5_9ACTN</name>
<keyword evidence="2" id="KW-1133">Transmembrane helix</keyword>
<dbReference type="Pfam" id="PF06197">
    <property type="entry name" value="DUF998"/>
    <property type="match status" value="1"/>
</dbReference>
<evidence type="ECO:0000256" key="1">
    <source>
        <dbReference type="SAM" id="MobiDB-lite"/>
    </source>
</evidence>
<dbReference type="RefSeq" id="WP_191896354.1">
    <property type="nucleotide sequence ID" value="NZ_BMQD01000013.1"/>
</dbReference>
<sequence>MPSTTRLQACGVAIGPVFLGVWLVQALTREGFDPARHPLSLLSLGDRGWIQVANFIAAGLLYLGFAAGVRRALHPGPGSTWAPVLLGLSGVGMIMAGIFPTDPGAGFPPGAPAGMPDYTVSGVLHEAGFLLASLSWTAACLVLARSFAAAGRRGWPAACLAVPAGVFALIGWPDPSSLTVRLLIASAVQFAFVAALAVRITRGLPRDLRAPRRPLSPVRPGRPGRSAPRR</sequence>
<evidence type="ECO:0000313" key="4">
    <source>
        <dbReference type="Proteomes" id="UP000627984"/>
    </source>
</evidence>
<dbReference type="EMBL" id="BMQD01000013">
    <property type="protein sequence ID" value="GGK79278.1"/>
    <property type="molecule type" value="Genomic_DNA"/>
</dbReference>
<accession>A0AA37BJC5</accession>
<reference evidence="3" key="1">
    <citation type="journal article" date="2014" name="Int. J. Syst. Evol. Microbiol.">
        <title>Complete genome sequence of Corynebacterium casei LMG S-19264T (=DSM 44701T), isolated from a smear-ripened cheese.</title>
        <authorList>
            <consortium name="US DOE Joint Genome Institute (JGI-PGF)"/>
            <person name="Walter F."/>
            <person name="Albersmeier A."/>
            <person name="Kalinowski J."/>
            <person name="Ruckert C."/>
        </authorList>
    </citation>
    <scope>NUCLEOTIDE SEQUENCE</scope>
    <source>
        <strain evidence="3">JCM 3093</strain>
    </source>
</reference>
<organism evidence="3 4">
    <name type="scientific">Planomonospora parontospora</name>
    <dbReference type="NCBI Taxonomy" id="58119"/>
    <lineage>
        <taxon>Bacteria</taxon>
        <taxon>Bacillati</taxon>
        <taxon>Actinomycetota</taxon>
        <taxon>Actinomycetes</taxon>
        <taxon>Streptosporangiales</taxon>
        <taxon>Streptosporangiaceae</taxon>
        <taxon>Planomonospora</taxon>
    </lineage>
</organism>
<feature type="transmembrane region" description="Helical" evidence="2">
    <location>
        <begin position="7"/>
        <end position="28"/>
    </location>
</feature>
<feature type="region of interest" description="Disordered" evidence="1">
    <location>
        <begin position="211"/>
        <end position="230"/>
    </location>
</feature>
<feature type="compositionally biased region" description="Low complexity" evidence="1">
    <location>
        <begin position="213"/>
        <end position="230"/>
    </location>
</feature>
<gene>
    <name evidence="3" type="ORF">GCM10010126_43360</name>
</gene>
<feature type="transmembrane region" description="Helical" evidence="2">
    <location>
        <begin position="119"/>
        <end position="143"/>
    </location>
</feature>
<feature type="transmembrane region" description="Helical" evidence="2">
    <location>
        <begin position="48"/>
        <end position="69"/>
    </location>
</feature>
<feature type="transmembrane region" description="Helical" evidence="2">
    <location>
        <begin position="155"/>
        <end position="172"/>
    </location>
</feature>
<dbReference type="AlphaFoldDB" id="A0AA37BJC5"/>
<feature type="transmembrane region" description="Helical" evidence="2">
    <location>
        <begin position="81"/>
        <end position="99"/>
    </location>
</feature>
<comment type="caution">
    <text evidence="3">The sequence shown here is derived from an EMBL/GenBank/DDBJ whole genome shotgun (WGS) entry which is preliminary data.</text>
</comment>
<proteinExistence type="predicted"/>
<keyword evidence="2" id="KW-0472">Membrane</keyword>
<protein>
    <recommendedName>
        <fullName evidence="5">DUF998 domain-containing protein</fullName>
    </recommendedName>
</protein>
<evidence type="ECO:0008006" key="5">
    <source>
        <dbReference type="Google" id="ProtNLM"/>
    </source>
</evidence>
<dbReference type="InterPro" id="IPR009339">
    <property type="entry name" value="DUF998"/>
</dbReference>
<dbReference type="Proteomes" id="UP000627984">
    <property type="component" value="Unassembled WGS sequence"/>
</dbReference>